<accession>A0AC34GPF3</accession>
<dbReference type="Proteomes" id="UP000887579">
    <property type="component" value="Unplaced"/>
</dbReference>
<proteinExistence type="predicted"/>
<protein>
    <submittedName>
        <fullName evidence="2">Uncharacterized protein</fullName>
    </submittedName>
</protein>
<evidence type="ECO:0000313" key="2">
    <source>
        <dbReference type="WBParaSite" id="ES5_v2.g6079.t1"/>
    </source>
</evidence>
<name>A0AC34GPF3_9BILA</name>
<dbReference type="WBParaSite" id="ES5_v2.g6079.t1">
    <property type="protein sequence ID" value="ES5_v2.g6079.t1"/>
    <property type="gene ID" value="ES5_v2.g6079"/>
</dbReference>
<sequence>MNALDEFLHEGERLHLDSLKQTPNMNNLILLTTTETSSLLAQVAERIDDIRRLGAARRDALHKLTETTTTNTPKNNMPQSTSLNSIGSSAAAATATPKPVQVVSPEKKFPITSRGNSISSNGSSIASSPTGSVKSPLRVGFVF</sequence>
<organism evidence="1 2">
    <name type="scientific">Panagrolaimus sp. ES5</name>
    <dbReference type="NCBI Taxonomy" id="591445"/>
    <lineage>
        <taxon>Eukaryota</taxon>
        <taxon>Metazoa</taxon>
        <taxon>Ecdysozoa</taxon>
        <taxon>Nematoda</taxon>
        <taxon>Chromadorea</taxon>
        <taxon>Rhabditida</taxon>
        <taxon>Tylenchina</taxon>
        <taxon>Panagrolaimomorpha</taxon>
        <taxon>Panagrolaimoidea</taxon>
        <taxon>Panagrolaimidae</taxon>
        <taxon>Panagrolaimus</taxon>
    </lineage>
</organism>
<reference evidence="2" key="1">
    <citation type="submission" date="2022-11" db="UniProtKB">
        <authorList>
            <consortium name="WormBaseParasite"/>
        </authorList>
    </citation>
    <scope>IDENTIFICATION</scope>
</reference>
<evidence type="ECO:0000313" key="1">
    <source>
        <dbReference type="Proteomes" id="UP000887579"/>
    </source>
</evidence>